<evidence type="ECO:0000313" key="1">
    <source>
        <dbReference type="EMBL" id="RJP60459.1"/>
    </source>
</evidence>
<name>A0A3A4R658_9BACT</name>
<dbReference type="Proteomes" id="UP000266426">
    <property type="component" value="Unassembled WGS sequence"/>
</dbReference>
<accession>A0A3A4R658</accession>
<proteinExistence type="predicted"/>
<sequence length="93" mass="10752">MIPNSNRKDSGTVLYGLGFDGDGTHKHITRGDNFYLTGGSRKTHSLMVDNVMEFNRLLAKYGKKMEDLSREEYYRIVKEIGCRDINWLYGPIF</sequence>
<gene>
    <name evidence="1" type="ORF">C4541_03965</name>
</gene>
<dbReference type="AlphaFoldDB" id="A0A3A4R658"/>
<protein>
    <submittedName>
        <fullName evidence="1">Uncharacterized protein</fullName>
    </submittedName>
</protein>
<evidence type="ECO:0000313" key="2">
    <source>
        <dbReference type="Proteomes" id="UP000266426"/>
    </source>
</evidence>
<reference evidence="1 2" key="1">
    <citation type="journal article" date="2017" name="ISME J.">
        <title>Energy and carbon metabolisms in a deep terrestrial subsurface fluid microbial community.</title>
        <authorList>
            <person name="Momper L."/>
            <person name="Jungbluth S.P."/>
            <person name="Lee M.D."/>
            <person name="Amend J.P."/>
        </authorList>
    </citation>
    <scope>NUCLEOTIDE SEQUENCE [LARGE SCALE GENOMIC DNA]</scope>
    <source>
        <strain evidence="1">SURF_26</strain>
    </source>
</reference>
<comment type="caution">
    <text evidence="1">The sequence shown here is derived from an EMBL/GenBank/DDBJ whole genome shotgun (WGS) entry which is preliminary data.</text>
</comment>
<organism evidence="1 2">
    <name type="scientific">Candidatus Auribacter fodinae</name>
    <dbReference type="NCBI Taxonomy" id="2093366"/>
    <lineage>
        <taxon>Bacteria</taxon>
        <taxon>Pseudomonadati</taxon>
        <taxon>Candidatus Auribacterota</taxon>
        <taxon>Candidatus Auribacteria</taxon>
        <taxon>Candidatus Auribacterales</taxon>
        <taxon>Candidatus Auribacteraceae</taxon>
        <taxon>Candidatus Auribacter</taxon>
    </lineage>
</organism>
<dbReference type="EMBL" id="QZJZ01000029">
    <property type="protein sequence ID" value="RJP60459.1"/>
    <property type="molecule type" value="Genomic_DNA"/>
</dbReference>